<accession>A0ABW2A418</accession>
<dbReference type="Proteomes" id="UP001596422">
    <property type="component" value="Unassembled WGS sequence"/>
</dbReference>
<proteinExistence type="predicted"/>
<comment type="caution">
    <text evidence="1">The sequence shown here is derived from an EMBL/GenBank/DDBJ whole genome shotgun (WGS) entry which is preliminary data.</text>
</comment>
<evidence type="ECO:0000313" key="1">
    <source>
        <dbReference type="EMBL" id="MFC6672226.1"/>
    </source>
</evidence>
<keyword evidence="2" id="KW-1185">Reference proteome</keyword>
<sequence length="198" mass="20873">MIASVACSHRADAACALGDHLVVAALAVEGHAGGLGAADAHLLLGLDVVGLELFQRDRPVEHVGAGYHAVERLHPELVLLEAHRHAGPVHGGAADALDDPGWQVGEVLRQPRRTLDVALVEPGDLAEHLPLVVLDIVQREALAGFQHHRFDAFLRQFVGQGAAPGAGADDHHQAVVVQIEFCCHCLLLLSGTASRCNS</sequence>
<gene>
    <name evidence="1" type="ORF">ACFQDL_20750</name>
</gene>
<protein>
    <submittedName>
        <fullName evidence="1">Uncharacterized protein</fullName>
    </submittedName>
</protein>
<dbReference type="EMBL" id="JBHSWE010000001">
    <property type="protein sequence ID" value="MFC6672226.1"/>
    <property type="molecule type" value="Genomic_DNA"/>
</dbReference>
<organism evidence="1 2">
    <name type="scientific">Marinobacterium aestuariivivens</name>
    <dbReference type="NCBI Taxonomy" id="1698799"/>
    <lineage>
        <taxon>Bacteria</taxon>
        <taxon>Pseudomonadati</taxon>
        <taxon>Pseudomonadota</taxon>
        <taxon>Gammaproteobacteria</taxon>
        <taxon>Oceanospirillales</taxon>
        <taxon>Oceanospirillaceae</taxon>
        <taxon>Marinobacterium</taxon>
    </lineage>
</organism>
<dbReference type="RefSeq" id="WP_379910682.1">
    <property type="nucleotide sequence ID" value="NZ_JBHSWE010000001.1"/>
</dbReference>
<reference evidence="2" key="1">
    <citation type="journal article" date="2019" name="Int. J. Syst. Evol. Microbiol.">
        <title>The Global Catalogue of Microorganisms (GCM) 10K type strain sequencing project: providing services to taxonomists for standard genome sequencing and annotation.</title>
        <authorList>
            <consortium name="The Broad Institute Genomics Platform"/>
            <consortium name="The Broad Institute Genome Sequencing Center for Infectious Disease"/>
            <person name="Wu L."/>
            <person name="Ma J."/>
        </authorList>
    </citation>
    <scope>NUCLEOTIDE SEQUENCE [LARGE SCALE GENOMIC DNA]</scope>
    <source>
        <strain evidence="2">NBRC 111756</strain>
    </source>
</reference>
<evidence type="ECO:0000313" key="2">
    <source>
        <dbReference type="Proteomes" id="UP001596422"/>
    </source>
</evidence>
<name>A0ABW2A418_9GAMM</name>